<feature type="compositionally biased region" description="Low complexity" evidence="1">
    <location>
        <begin position="918"/>
        <end position="929"/>
    </location>
</feature>
<evidence type="ECO:0000256" key="1">
    <source>
        <dbReference type="SAM" id="MobiDB-lite"/>
    </source>
</evidence>
<sequence>MVNKPFKSIPGTSSFSRSSRLETTETDEPGIFESDEPGMAALDQHRNDIAMIISAPYEFETFFPSDQLDTFIWLHVPNAHSSVKMACTGICFQSSWLLPYSSAALRNSGFSKFAQLLDNPQYQKRTRNRMSANGILPVCDNLKTKRLYLDLGPSDDSELHAEHLEALTLPRGIIRYSTMVDNGEESVPRSCAGGHDDACRCFQLALGKAASANLVPGPEGKAECEQDEEEIKGDKTTAPDTDAEDGQANTPVMETQGEAHTAAPARDGENDVDQGEAAPTQRYETGLNGPKLHSVWDGELKPEYQIDDYCEIRHICNVIRLLMAIAGHRLFLNSAARVYTLAGLAKLFTLVSSDGYYDGELQMYADHATFANNFRSMVSEWFFKPKNAAIIDILPEECLIIAWNLKLAPVARCAFRILVAETALLDTLDNGAKPRTPQARRITAFGRELSGLLDDDMENIVEHASGELIQRLLKLRDATTEKISTLATHTQTRRPVGDGADTEAPYNFAKDPFFSQAKEGVLANLVKVSDTLETFAFAEQTILSNCPLLPFLPTVKKPVQAAFEAVQGLLRHLAVRVVKSYRGTSAESRANFPAMHAQSMKRYIDLYRRKGLNDSPTWLLYAYKRLSDDQKCMTSLYWKSLWEYSSARSYQETREALYADLLEAADTTILDAVTRDIETAKMGRTTESLLRDMQRDLLFRLQGIGLLTDLVHGNTADFFSFVKMTNALTSLVSEPFIPLHDRTYFSPKIEIDTLQPSPHLMLCLTSDEFRFLPMWAGGNNDDTGAVFQTALPSAQLGPVGPGPAYHTGHTTASSASTVDTGFDSASVAALSMRGPPSVSSDGVGEFVDLRLSDTGTERAASTTSESTDYQVARGLTKLGLNSRPSSSVADSHVAASFLNADGSSASQQASRNISSVTGGRSANASSSRSLTAPSDMASSFVIVEDATPAAPAQTTAAPTMTDAEVDSSYGDDSYEFEDDDFDTGDDDDDADNMQEFTDDDDSDARSDDTLMPDREEIMEAMRRDGAQV</sequence>
<evidence type="ECO:0000313" key="2">
    <source>
        <dbReference type="EMBL" id="EPE10629.1"/>
    </source>
</evidence>
<organism evidence="2 3">
    <name type="scientific">Ophiostoma piceae (strain UAMH 11346)</name>
    <name type="common">Sap stain fungus</name>
    <dbReference type="NCBI Taxonomy" id="1262450"/>
    <lineage>
        <taxon>Eukaryota</taxon>
        <taxon>Fungi</taxon>
        <taxon>Dikarya</taxon>
        <taxon>Ascomycota</taxon>
        <taxon>Pezizomycotina</taxon>
        <taxon>Sordariomycetes</taxon>
        <taxon>Sordariomycetidae</taxon>
        <taxon>Ophiostomatales</taxon>
        <taxon>Ophiostomataceae</taxon>
        <taxon>Ophiostoma</taxon>
    </lineage>
</organism>
<feature type="region of interest" description="Disordered" evidence="1">
    <location>
        <begin position="1"/>
        <end position="36"/>
    </location>
</feature>
<dbReference type="OrthoDB" id="5371510at2759"/>
<name>S3CAT2_OPHP1</name>
<dbReference type="AlphaFoldDB" id="S3CAT2"/>
<proteinExistence type="predicted"/>
<dbReference type="VEuPathDB" id="FungiDB:F503_05724"/>
<reference evidence="2 3" key="1">
    <citation type="journal article" date="2013" name="BMC Genomics">
        <title>The genome and transcriptome of the pine saprophyte Ophiostoma piceae, and a comparison with the bark beetle-associated pine pathogen Grosmannia clavigera.</title>
        <authorList>
            <person name="Haridas S."/>
            <person name="Wang Y."/>
            <person name="Lim L."/>
            <person name="Massoumi Alamouti S."/>
            <person name="Jackman S."/>
            <person name="Docking R."/>
            <person name="Robertson G."/>
            <person name="Birol I."/>
            <person name="Bohlmann J."/>
            <person name="Breuil C."/>
        </authorList>
    </citation>
    <scope>NUCLEOTIDE SEQUENCE [LARGE SCALE GENOMIC DNA]</scope>
    <source>
        <strain evidence="2 3">UAMH 11346</strain>
    </source>
</reference>
<dbReference type="Proteomes" id="UP000016923">
    <property type="component" value="Unassembled WGS sequence"/>
</dbReference>
<feature type="compositionally biased region" description="Low complexity" evidence="1">
    <location>
        <begin position="950"/>
        <end position="971"/>
    </location>
</feature>
<feature type="compositionally biased region" description="Acidic residues" evidence="1">
    <location>
        <begin position="972"/>
        <end position="1002"/>
    </location>
</feature>
<dbReference type="eggNOG" id="ENOG502S984">
    <property type="taxonomic scope" value="Eukaryota"/>
</dbReference>
<keyword evidence="3" id="KW-1185">Reference proteome</keyword>
<feature type="compositionally biased region" description="Polar residues" evidence="1">
    <location>
        <begin position="902"/>
        <end position="917"/>
    </location>
</feature>
<feature type="compositionally biased region" description="Acidic residues" evidence="1">
    <location>
        <begin position="24"/>
        <end position="36"/>
    </location>
</feature>
<dbReference type="EMBL" id="KE148146">
    <property type="protein sequence ID" value="EPE10629.1"/>
    <property type="molecule type" value="Genomic_DNA"/>
</dbReference>
<accession>S3CAT2</accession>
<dbReference type="HOGENOM" id="CLU_289874_0_0_1"/>
<feature type="region of interest" description="Disordered" evidence="1">
    <location>
        <begin position="213"/>
        <end position="286"/>
    </location>
</feature>
<protein>
    <submittedName>
        <fullName evidence="2">Uncharacterized protein</fullName>
    </submittedName>
</protein>
<evidence type="ECO:0000313" key="3">
    <source>
        <dbReference type="Proteomes" id="UP000016923"/>
    </source>
</evidence>
<feature type="region of interest" description="Disordered" evidence="1">
    <location>
        <begin position="902"/>
        <end position="933"/>
    </location>
</feature>
<feature type="region of interest" description="Disordered" evidence="1">
    <location>
        <begin position="950"/>
        <end position="1010"/>
    </location>
</feature>
<gene>
    <name evidence="2" type="ORF">F503_05724</name>
</gene>